<keyword evidence="4" id="KW-0456">Lyase</keyword>
<comment type="similarity">
    <text evidence="5">Belongs to the class-II pyridoxal-phosphate-dependent aminotransferase family. MalY/PatB cystathionine beta-lyase subfamily.</text>
</comment>
<dbReference type="Proteomes" id="UP000516046">
    <property type="component" value="Chromosome"/>
</dbReference>
<keyword evidence="7" id="KW-0808">Transferase</keyword>
<dbReference type="EMBL" id="CP060696">
    <property type="protein sequence ID" value="QNO17509.1"/>
    <property type="molecule type" value="Genomic_DNA"/>
</dbReference>
<dbReference type="InterPro" id="IPR004839">
    <property type="entry name" value="Aminotransferase_I/II_large"/>
</dbReference>
<evidence type="ECO:0000259" key="6">
    <source>
        <dbReference type="Pfam" id="PF00155"/>
    </source>
</evidence>
<proteinExistence type="inferred from homology"/>
<dbReference type="InterPro" id="IPR015421">
    <property type="entry name" value="PyrdxlP-dep_Trfase_major"/>
</dbReference>
<dbReference type="AlphaFoldDB" id="A0A7G9WFP7"/>
<evidence type="ECO:0000256" key="4">
    <source>
        <dbReference type="ARBA" id="ARBA00023239"/>
    </source>
</evidence>
<evidence type="ECO:0000313" key="7">
    <source>
        <dbReference type="EMBL" id="QNO17509.1"/>
    </source>
</evidence>
<dbReference type="InterPro" id="IPR015422">
    <property type="entry name" value="PyrdxlP-dep_Trfase_small"/>
</dbReference>
<protein>
    <recommendedName>
        <fullName evidence="2">cysteine-S-conjugate beta-lyase</fullName>
        <ecNumber evidence="2">4.4.1.13</ecNumber>
    </recommendedName>
</protein>
<evidence type="ECO:0000256" key="5">
    <source>
        <dbReference type="ARBA" id="ARBA00037974"/>
    </source>
</evidence>
<dbReference type="PANTHER" id="PTHR43525">
    <property type="entry name" value="PROTEIN MALY"/>
    <property type="match status" value="1"/>
</dbReference>
<feature type="domain" description="Aminotransferase class I/classII large" evidence="6">
    <location>
        <begin position="58"/>
        <end position="386"/>
    </location>
</feature>
<dbReference type="InterPro" id="IPR051798">
    <property type="entry name" value="Class-II_PLP-Dep_Aminotrans"/>
</dbReference>
<dbReference type="NCBIfam" id="TIGR04350">
    <property type="entry name" value="C_S_lyase_PatB"/>
    <property type="match status" value="1"/>
</dbReference>
<dbReference type="InterPro" id="IPR015424">
    <property type="entry name" value="PyrdxlP-dep_Trfase"/>
</dbReference>
<evidence type="ECO:0000313" key="8">
    <source>
        <dbReference type="Proteomes" id="UP000516046"/>
    </source>
</evidence>
<dbReference type="SUPFAM" id="SSF53383">
    <property type="entry name" value="PLP-dependent transferases"/>
    <property type="match status" value="1"/>
</dbReference>
<comment type="cofactor">
    <cofactor evidence="1">
        <name>pyridoxal 5'-phosphate</name>
        <dbReference type="ChEBI" id="CHEBI:597326"/>
    </cofactor>
</comment>
<dbReference type="PANTHER" id="PTHR43525:SF1">
    <property type="entry name" value="PROTEIN MALY"/>
    <property type="match status" value="1"/>
</dbReference>
<keyword evidence="3" id="KW-0663">Pyridoxal phosphate</keyword>
<dbReference type="CDD" id="cd00609">
    <property type="entry name" value="AAT_like"/>
    <property type="match status" value="1"/>
</dbReference>
<dbReference type="RefSeq" id="WP_212506580.1">
    <property type="nucleotide sequence ID" value="NZ_CP060696.1"/>
</dbReference>
<gene>
    <name evidence="7" type="ORF">H6X83_11285</name>
</gene>
<dbReference type="GO" id="GO:0008483">
    <property type="term" value="F:transaminase activity"/>
    <property type="evidence" value="ECO:0007669"/>
    <property type="project" value="UniProtKB-KW"/>
</dbReference>
<evidence type="ECO:0000256" key="1">
    <source>
        <dbReference type="ARBA" id="ARBA00001933"/>
    </source>
</evidence>
<dbReference type="GO" id="GO:0047804">
    <property type="term" value="F:cysteine-S-conjugate beta-lyase activity"/>
    <property type="evidence" value="ECO:0007669"/>
    <property type="project" value="UniProtKB-EC"/>
</dbReference>
<dbReference type="KEGG" id="caml:H6X83_11285"/>
<accession>A0A7G9WFP7</accession>
<dbReference type="Pfam" id="PF00155">
    <property type="entry name" value="Aminotran_1_2"/>
    <property type="match status" value="1"/>
</dbReference>
<dbReference type="InterPro" id="IPR027619">
    <property type="entry name" value="C-S_lyase_PatB-like"/>
</dbReference>
<keyword evidence="8" id="KW-1185">Reference proteome</keyword>
<reference evidence="7 8" key="1">
    <citation type="submission" date="2020-08" db="EMBL/GenBank/DDBJ databases">
        <authorList>
            <person name="Ren C."/>
            <person name="Gu Y."/>
            <person name="Xu Y."/>
        </authorList>
    </citation>
    <scope>NUCLEOTIDE SEQUENCE [LARGE SCALE GENOMIC DNA]</scope>
    <source>
        <strain evidence="7 8">LBM18003</strain>
    </source>
</reference>
<dbReference type="Gene3D" id="3.40.640.10">
    <property type="entry name" value="Type I PLP-dependent aspartate aminotransferase-like (Major domain)"/>
    <property type="match status" value="1"/>
</dbReference>
<name>A0A7G9WFP7_9FIRM</name>
<dbReference type="EC" id="4.4.1.13" evidence="2"/>
<sequence>MRYDFSSKVERKGTGSFKWNEMYVKKPDVSPETVPLSVADMELMNPPEIIMGLQSFLDSAVLGYTGMTPAYKKAVFGWMKRWHNWEPDESWIVTSPGVVPAFFNAVRAFTEPGDGAILMPPVYYPFLGAIEKNGRLAVENPLRLEDGTYTIDFEDLEEKARDPKNKLLLFCSPHNPVGRVWNREELRRVSEICLANHVFVVSDEIHSDLLLPGVHHTVFASLSKEAAQNCIVCTAPSKTFNLAGLQTSNIFIPNEERRREFCGEFAKTAVGGVGILGLKACEIAYTECDDWLRQLRKLLLENHELVKSFMAENLPQIHVFPLEGTYLQWMDFRGLGMDYRHLESFMQQKAEWFLDEGYVFGKEGRGFERLNLACPTSVLQDALERLKRALKP</sequence>
<dbReference type="GO" id="GO:0030170">
    <property type="term" value="F:pyridoxal phosphate binding"/>
    <property type="evidence" value="ECO:0007669"/>
    <property type="project" value="InterPro"/>
</dbReference>
<organism evidence="7 8">
    <name type="scientific">Caproicibacterium amylolyticum</name>
    <dbReference type="NCBI Taxonomy" id="2766537"/>
    <lineage>
        <taxon>Bacteria</taxon>
        <taxon>Bacillati</taxon>
        <taxon>Bacillota</taxon>
        <taxon>Clostridia</taxon>
        <taxon>Eubacteriales</taxon>
        <taxon>Oscillospiraceae</taxon>
        <taxon>Caproicibacterium</taxon>
    </lineage>
</organism>
<evidence type="ECO:0000256" key="3">
    <source>
        <dbReference type="ARBA" id="ARBA00022898"/>
    </source>
</evidence>
<evidence type="ECO:0000256" key="2">
    <source>
        <dbReference type="ARBA" id="ARBA00012224"/>
    </source>
</evidence>
<dbReference type="Gene3D" id="3.90.1150.10">
    <property type="entry name" value="Aspartate Aminotransferase, domain 1"/>
    <property type="match status" value="1"/>
</dbReference>
<keyword evidence="7" id="KW-0032">Aminotransferase</keyword>